<evidence type="ECO:0000313" key="2">
    <source>
        <dbReference type="Proteomes" id="UP001321047"/>
    </source>
</evidence>
<comment type="caution">
    <text evidence="1">The sequence shown here is derived from an EMBL/GenBank/DDBJ whole genome shotgun (WGS) entry which is preliminary data.</text>
</comment>
<dbReference type="Proteomes" id="UP001321047">
    <property type="component" value="Unassembled WGS sequence"/>
</dbReference>
<dbReference type="RefSeq" id="WP_342806546.1">
    <property type="nucleotide sequence ID" value="NZ_JAOPJZ010000002.1"/>
</dbReference>
<accession>A0AAP3E5J9</accession>
<dbReference type="AlphaFoldDB" id="A0AAP3E5J9"/>
<evidence type="ECO:0000313" key="1">
    <source>
        <dbReference type="EMBL" id="MCU4751105.1"/>
    </source>
</evidence>
<dbReference type="EMBL" id="JAOPJZ010000002">
    <property type="protein sequence ID" value="MCU4751105.1"/>
    <property type="molecule type" value="Genomic_DNA"/>
</dbReference>
<reference evidence="1 2" key="1">
    <citation type="submission" date="2022-09" db="EMBL/GenBank/DDBJ databases">
        <title>Enrichment on poylsaccharides allowed isolation of novel metabolic and taxonomic groups of Haloarchaea.</title>
        <authorList>
            <person name="Sorokin D.Y."/>
            <person name="Elcheninov A.G."/>
            <person name="Khizhniak T.V."/>
            <person name="Kolganova T.V."/>
            <person name="Kublanov I.V."/>
        </authorList>
    </citation>
    <scope>NUCLEOTIDE SEQUENCE [LARGE SCALE GENOMIC DNA]</scope>
    <source>
        <strain evidence="1 2">AArc-curdl1</strain>
    </source>
</reference>
<proteinExistence type="predicted"/>
<protein>
    <submittedName>
        <fullName evidence="1">Uncharacterized protein</fullName>
    </submittedName>
</protein>
<sequence length="57" mass="6116">MGELRADGEGESSRSCPVCGTAITDSHQRRVVSCIEDGQATHTHFCSTDCLEDSLES</sequence>
<organism evidence="1 2">
    <name type="scientific">Natronosalvus hydrolyticus</name>
    <dbReference type="NCBI Taxonomy" id="2979988"/>
    <lineage>
        <taxon>Archaea</taxon>
        <taxon>Methanobacteriati</taxon>
        <taxon>Methanobacteriota</taxon>
        <taxon>Stenosarchaea group</taxon>
        <taxon>Halobacteria</taxon>
        <taxon>Halobacteriales</taxon>
        <taxon>Natrialbaceae</taxon>
        <taxon>Natronosalvus</taxon>
    </lineage>
</organism>
<gene>
    <name evidence="1" type="ORF">OB919_03765</name>
</gene>
<dbReference type="InterPro" id="IPR055998">
    <property type="entry name" value="DUF7576"/>
</dbReference>
<name>A0AAP3E5J9_9EURY</name>
<keyword evidence="2" id="KW-1185">Reference proteome</keyword>
<dbReference type="Pfam" id="PF24461">
    <property type="entry name" value="DUF7576"/>
    <property type="match status" value="1"/>
</dbReference>